<dbReference type="Gene3D" id="3.30.200.20">
    <property type="entry name" value="Phosphorylase Kinase, domain 1"/>
    <property type="match status" value="1"/>
</dbReference>
<dbReference type="Pfam" id="PF23472">
    <property type="entry name" value="LysM2_CERK1_LYK3_4_5"/>
    <property type="match status" value="1"/>
</dbReference>
<dbReference type="GO" id="GO:0005524">
    <property type="term" value="F:ATP binding"/>
    <property type="evidence" value="ECO:0007669"/>
    <property type="project" value="UniProtKB-KW"/>
</dbReference>
<evidence type="ECO:0000256" key="3">
    <source>
        <dbReference type="ARBA" id="ARBA00022692"/>
    </source>
</evidence>
<keyword evidence="3 11" id="KW-0812">Transmembrane</keyword>
<feature type="transmembrane region" description="Helical" evidence="11">
    <location>
        <begin position="356"/>
        <end position="381"/>
    </location>
</feature>
<keyword evidence="4" id="KW-0732">Signal</keyword>
<dbReference type="InterPro" id="IPR056563">
    <property type="entry name" value="LysM3_LYK4_5"/>
</dbReference>
<evidence type="ECO:0000256" key="9">
    <source>
        <dbReference type="ARBA" id="ARBA00023157"/>
    </source>
</evidence>
<keyword evidence="9" id="KW-1015">Disulfide bond</keyword>
<dbReference type="InterPro" id="IPR000719">
    <property type="entry name" value="Prot_kinase_dom"/>
</dbReference>
<name>A0A699H4P3_TANCI</name>
<dbReference type="GO" id="GO:0005886">
    <property type="term" value="C:plasma membrane"/>
    <property type="evidence" value="ECO:0007669"/>
    <property type="project" value="UniProtKB-SubCell"/>
</dbReference>
<protein>
    <submittedName>
        <fullName evidence="13">Protein LYK5</fullName>
    </submittedName>
</protein>
<dbReference type="PANTHER" id="PTHR45927:SF6">
    <property type="entry name" value="PROTEIN LYK5"/>
    <property type="match status" value="1"/>
</dbReference>
<dbReference type="InterPro" id="IPR056561">
    <property type="entry name" value="NFP_LYK_LysM1"/>
</dbReference>
<comment type="subcellular location">
    <subcellularLocation>
        <location evidence="1">Cell membrane</location>
        <topology evidence="1">Single-pass membrane protein</topology>
    </subcellularLocation>
</comment>
<dbReference type="AlphaFoldDB" id="A0A699H4P3"/>
<dbReference type="EMBL" id="BKCJ010107103">
    <property type="protein sequence ID" value="GEX41724.1"/>
    <property type="molecule type" value="Genomic_DNA"/>
</dbReference>
<sequence length="746" mass="82927">MYRFEINPCNSLDLWPPSDSPIILTPPDYHTPIGRPHKKRKKSDAELYDEMVKDGKLSRGGKITTCLKCGQKCHNSRSCKGQRGGESTGRPKPNQAASQDVKRRKEAQQTYVDNRQLDCENSYATALGYTCNARTSCQSYITFRSQPPLYNTPLSIATLLTSNADDITNLNNFSSTSANIPADTVVVVPIRNCSCSGRDRRYYQHNASYVLKSTNETYFSVANNTFQGLTTCQAMILQNTYNYRNLLVGNNITVPLRCACPTANQTAAGIRYLLTYLITWRDNIAQLSTTFAVNAQSILDANELSASHIVFPFTPLLIPLTTEPTRINVTATPALPPAPPVIPVAPSTGGGSSSKWIFVGVGIGVGLLLIVLLSGALVWFFRRRKIQHKQHNVPPPKHSPNTMMIPNLPESNSWSVSSEGIRIAIESLTVYKYEELQKATNDFAEENKLKGSVYKGIFNGDYAAVKIMKGDVSNEINILKQINHSNIIRLSGFCVHQGNTYLVYEFADNGSVTDWLHSTAKYTKYESLLDWKQRVQIAHDVADALNYLHNYVNPPYVHKNLKNSNVLLDANMRAKITNFGLARSVDEEKDDGGFQLTRHVVGTFGYMPPEYIENGLITPKMDVFALGVLIAELLSGKEAITRSTESAGDKKNDKEVQLSEMIKEVLAGDNVREKLTSFIDDRLRGEYPLELAYSMAEVASKCVATDLNDRPSVTEVFMTLSKILSSSLDWDPSDELEHSRSLSIGR</sequence>
<dbReference type="Gene3D" id="1.10.510.10">
    <property type="entry name" value="Transferase(Phosphotransferase) domain 1"/>
    <property type="match status" value="1"/>
</dbReference>
<evidence type="ECO:0000259" key="12">
    <source>
        <dbReference type="PROSITE" id="PS50011"/>
    </source>
</evidence>
<keyword evidence="7 11" id="KW-1133">Transmembrane helix</keyword>
<dbReference type="InterPro" id="IPR011009">
    <property type="entry name" value="Kinase-like_dom_sf"/>
</dbReference>
<evidence type="ECO:0000256" key="8">
    <source>
        <dbReference type="ARBA" id="ARBA00023136"/>
    </source>
</evidence>
<keyword evidence="5" id="KW-0547">Nucleotide-binding</keyword>
<dbReference type="PANTHER" id="PTHR45927">
    <property type="entry name" value="LYSM-DOMAIN RECEPTOR-LIKE KINASE-RELATED"/>
    <property type="match status" value="1"/>
</dbReference>
<evidence type="ECO:0000256" key="6">
    <source>
        <dbReference type="ARBA" id="ARBA00022840"/>
    </source>
</evidence>
<dbReference type="InterPro" id="IPR052611">
    <property type="entry name" value="Plant_RLK_LysM"/>
</dbReference>
<accession>A0A699H4P3</accession>
<dbReference type="Pfam" id="PF23473">
    <property type="entry name" value="LysM3_LYK4_5"/>
    <property type="match status" value="1"/>
</dbReference>
<gene>
    <name evidence="13" type="ORF">Tci_313699</name>
</gene>
<evidence type="ECO:0000256" key="1">
    <source>
        <dbReference type="ARBA" id="ARBA00004162"/>
    </source>
</evidence>
<dbReference type="GO" id="GO:0004672">
    <property type="term" value="F:protein kinase activity"/>
    <property type="evidence" value="ECO:0007669"/>
    <property type="project" value="InterPro"/>
</dbReference>
<dbReference type="SUPFAM" id="SSF56112">
    <property type="entry name" value="Protein kinase-like (PK-like)"/>
    <property type="match status" value="1"/>
</dbReference>
<feature type="domain" description="Protein kinase" evidence="12">
    <location>
        <begin position="366"/>
        <end position="724"/>
    </location>
</feature>
<keyword evidence="2" id="KW-1003">Cell membrane</keyword>
<proteinExistence type="predicted"/>
<feature type="region of interest" description="Disordered" evidence="10">
    <location>
        <begin position="73"/>
        <end position="105"/>
    </location>
</feature>
<evidence type="ECO:0000256" key="10">
    <source>
        <dbReference type="SAM" id="MobiDB-lite"/>
    </source>
</evidence>
<dbReference type="Pfam" id="PF23446">
    <property type="entry name" value="LysM1_NFP_LYK"/>
    <property type="match status" value="1"/>
</dbReference>
<evidence type="ECO:0000256" key="7">
    <source>
        <dbReference type="ARBA" id="ARBA00022989"/>
    </source>
</evidence>
<reference evidence="13" key="1">
    <citation type="journal article" date="2019" name="Sci. Rep.">
        <title>Draft genome of Tanacetum cinerariifolium, the natural source of mosquito coil.</title>
        <authorList>
            <person name="Yamashiro T."/>
            <person name="Shiraishi A."/>
            <person name="Satake H."/>
            <person name="Nakayama K."/>
        </authorList>
    </citation>
    <scope>NUCLEOTIDE SEQUENCE</scope>
</reference>
<dbReference type="FunFam" id="1.10.510.10:FF:000468">
    <property type="entry name" value="PTI1-like tyrosine-protein kinase 3"/>
    <property type="match status" value="1"/>
</dbReference>
<keyword evidence="6" id="KW-0067">ATP-binding</keyword>
<comment type="caution">
    <text evidence="13">The sequence shown here is derived from an EMBL/GenBank/DDBJ whole genome shotgun (WGS) entry which is preliminary data.</text>
</comment>
<evidence type="ECO:0000256" key="11">
    <source>
        <dbReference type="SAM" id="Phobius"/>
    </source>
</evidence>
<dbReference type="PROSITE" id="PS50011">
    <property type="entry name" value="PROTEIN_KINASE_DOM"/>
    <property type="match status" value="1"/>
</dbReference>
<evidence type="ECO:0000256" key="5">
    <source>
        <dbReference type="ARBA" id="ARBA00022741"/>
    </source>
</evidence>
<dbReference type="GO" id="GO:0051707">
    <property type="term" value="P:response to other organism"/>
    <property type="evidence" value="ECO:0007669"/>
    <property type="project" value="UniProtKB-ARBA"/>
</dbReference>
<evidence type="ECO:0000256" key="2">
    <source>
        <dbReference type="ARBA" id="ARBA00022475"/>
    </source>
</evidence>
<evidence type="ECO:0000256" key="4">
    <source>
        <dbReference type="ARBA" id="ARBA00022729"/>
    </source>
</evidence>
<keyword evidence="8 11" id="KW-0472">Membrane</keyword>
<evidence type="ECO:0000313" key="13">
    <source>
        <dbReference type="EMBL" id="GEX41724.1"/>
    </source>
</evidence>
<dbReference type="Pfam" id="PF00069">
    <property type="entry name" value="Pkinase"/>
    <property type="match status" value="1"/>
</dbReference>
<dbReference type="InterPro" id="IPR056562">
    <property type="entry name" value="LysM2_CERK1_LYK3_4_5"/>
</dbReference>
<organism evidence="13">
    <name type="scientific">Tanacetum cinerariifolium</name>
    <name type="common">Dalmatian daisy</name>
    <name type="synonym">Chrysanthemum cinerariifolium</name>
    <dbReference type="NCBI Taxonomy" id="118510"/>
    <lineage>
        <taxon>Eukaryota</taxon>
        <taxon>Viridiplantae</taxon>
        <taxon>Streptophyta</taxon>
        <taxon>Embryophyta</taxon>
        <taxon>Tracheophyta</taxon>
        <taxon>Spermatophyta</taxon>
        <taxon>Magnoliopsida</taxon>
        <taxon>eudicotyledons</taxon>
        <taxon>Gunneridae</taxon>
        <taxon>Pentapetalae</taxon>
        <taxon>asterids</taxon>
        <taxon>campanulids</taxon>
        <taxon>Asterales</taxon>
        <taxon>Asteraceae</taxon>
        <taxon>Asteroideae</taxon>
        <taxon>Anthemideae</taxon>
        <taxon>Anthemidinae</taxon>
        <taxon>Tanacetum</taxon>
    </lineage>
</organism>